<dbReference type="AlphaFoldDB" id="A0A8S4N8E7"/>
<accession>A0A8S4N8E7</accession>
<evidence type="ECO:0000313" key="1">
    <source>
        <dbReference type="EMBL" id="CAH1777376.1"/>
    </source>
</evidence>
<protein>
    <submittedName>
        <fullName evidence="1">Uncharacterized protein</fullName>
    </submittedName>
</protein>
<name>A0A8S4N8E7_OWEFU</name>
<sequence>MSLSRDFMDDARDDGLANFPLLVCVKMRANIVLCIAVIWVLDVVVEGQSSVIVKREEIAAVESIAKCRQACGRMEFCCKENKEANDTDYTCISIPFVKAMRDVLGQECRAGSLLAVKLQKKAKNQRINLPPGMTTTTTTAAPGEEHKVTSYHTCADVCSREEYCCFPDMAALRVGTDYTCKTSAEGKLLEKNGQACWPGSQEAERG</sequence>
<gene>
    <name evidence="1" type="ORF">OFUS_LOCUS4429</name>
</gene>
<organism evidence="1 2">
    <name type="scientific">Owenia fusiformis</name>
    <name type="common">Polychaete worm</name>
    <dbReference type="NCBI Taxonomy" id="6347"/>
    <lineage>
        <taxon>Eukaryota</taxon>
        <taxon>Metazoa</taxon>
        <taxon>Spiralia</taxon>
        <taxon>Lophotrochozoa</taxon>
        <taxon>Annelida</taxon>
        <taxon>Polychaeta</taxon>
        <taxon>Sedentaria</taxon>
        <taxon>Canalipalpata</taxon>
        <taxon>Sabellida</taxon>
        <taxon>Oweniida</taxon>
        <taxon>Oweniidae</taxon>
        <taxon>Owenia</taxon>
    </lineage>
</organism>
<dbReference type="Proteomes" id="UP000749559">
    <property type="component" value="Unassembled WGS sequence"/>
</dbReference>
<proteinExistence type="predicted"/>
<reference evidence="1" key="1">
    <citation type="submission" date="2022-03" db="EMBL/GenBank/DDBJ databases">
        <authorList>
            <person name="Martin C."/>
        </authorList>
    </citation>
    <scope>NUCLEOTIDE SEQUENCE</scope>
</reference>
<comment type="caution">
    <text evidence="1">The sequence shown here is derived from an EMBL/GenBank/DDBJ whole genome shotgun (WGS) entry which is preliminary data.</text>
</comment>
<evidence type="ECO:0000313" key="2">
    <source>
        <dbReference type="Proteomes" id="UP000749559"/>
    </source>
</evidence>
<keyword evidence="2" id="KW-1185">Reference proteome</keyword>
<dbReference type="EMBL" id="CAIIXF020000002">
    <property type="protein sequence ID" value="CAH1777376.1"/>
    <property type="molecule type" value="Genomic_DNA"/>
</dbReference>